<dbReference type="RefSeq" id="XP_073934907.1">
    <property type="nucleotide sequence ID" value="XM_074078806.1"/>
</dbReference>
<keyword evidence="1" id="KW-1185">Reference proteome</keyword>
<dbReference type="Proteomes" id="UP001732720">
    <property type="component" value="Chromosome 7"/>
</dbReference>
<organism evidence="1 2">
    <name type="scientific">Castor canadensis</name>
    <name type="common">American beaver</name>
    <dbReference type="NCBI Taxonomy" id="51338"/>
    <lineage>
        <taxon>Eukaryota</taxon>
        <taxon>Metazoa</taxon>
        <taxon>Chordata</taxon>
        <taxon>Craniata</taxon>
        <taxon>Vertebrata</taxon>
        <taxon>Euteleostomi</taxon>
        <taxon>Mammalia</taxon>
        <taxon>Eutheria</taxon>
        <taxon>Euarchontoglires</taxon>
        <taxon>Glires</taxon>
        <taxon>Rodentia</taxon>
        <taxon>Castorimorpha</taxon>
        <taxon>Castoridae</taxon>
        <taxon>Castor</taxon>
    </lineage>
</organism>
<protein>
    <submittedName>
        <fullName evidence="2">Interferon-induced protein with tetratricopeptide repeats 2</fullName>
    </submittedName>
</protein>
<evidence type="ECO:0000313" key="2">
    <source>
        <dbReference type="RefSeq" id="XP_073934907.1"/>
    </source>
</evidence>
<sequence>MSIMSENTKKFLESSLQQLKCHFTWNLMEGEQSLDEFENRVLNKCELQNSEFKATMCNIQAYIKHHRGQNEAALECLQQAEELIQRQHAGQAEIRSLVTWGNYAWVYYHMGRLSEAQIYVDKVKEVCAKCSSPYRIESPELDCEEGWTRLKCTKRQNERGKVCFEKALEKDPKNPEFFTGWAIENYRLDRWPASQNPIDALRTAIELNPDNQYMKVLLALKLQKLNEEDEESEGDRLVEEALREAEGATDVLCSAAKFYRNKRAVDKSIDLLREALKSMPDNAYLHYHIGCCYRSKVQRMLSMRDRGMNGKSEFLELTQQAVHHLKRADEINGNLLNVCSHLAGIFSMVGQYEEAEFYFQKELSKEHAPIAKQLLHLRYGNFQLYQMKLEDKAIQQFKEGVKINQESKEKEKMKSKLQRIAQGRLSKNEADSEALHLLAFLQELNGGEM</sequence>
<accession>A0AC58MZR4</accession>
<reference evidence="2" key="1">
    <citation type="submission" date="2025-08" db="UniProtKB">
        <authorList>
            <consortium name="RefSeq"/>
        </authorList>
    </citation>
    <scope>IDENTIFICATION</scope>
</reference>
<proteinExistence type="predicted"/>
<name>A0AC58MZR4_CASCN</name>
<gene>
    <name evidence="2" type="primary">Ifit2</name>
</gene>
<evidence type="ECO:0000313" key="1">
    <source>
        <dbReference type="Proteomes" id="UP001732720"/>
    </source>
</evidence>